<sequence length="90" mass="9376">MFRRLLTCLALITGLAAVGAPANAAVFDTLSEQVSGTGAPCQQGKVTQCDCVVQPSTSPSKGGPVKVCKARKPIVIFIPTIHFGADRAYE</sequence>
<dbReference type="EMBL" id="WTYL01000001">
    <property type="protein sequence ID" value="MXP43809.1"/>
    <property type="molecule type" value="Genomic_DNA"/>
</dbReference>
<protein>
    <submittedName>
        <fullName evidence="2">Uncharacterized protein</fullName>
    </submittedName>
</protein>
<dbReference type="OrthoDB" id="7510657at2"/>
<dbReference type="AlphaFoldDB" id="A0A845B866"/>
<evidence type="ECO:0000313" key="2">
    <source>
        <dbReference type="EMBL" id="MXP43809.1"/>
    </source>
</evidence>
<comment type="caution">
    <text evidence="2">The sequence shown here is derived from an EMBL/GenBank/DDBJ whole genome shotgun (WGS) entry which is preliminary data.</text>
</comment>
<dbReference type="RefSeq" id="WP_160755379.1">
    <property type="nucleotide sequence ID" value="NZ_WTYL01000001.1"/>
</dbReference>
<evidence type="ECO:0000313" key="3">
    <source>
        <dbReference type="Proteomes" id="UP000431922"/>
    </source>
</evidence>
<accession>A0A845B866</accession>
<proteinExistence type="predicted"/>
<organism evidence="2 3">
    <name type="scientific">Allopontixanthobacter sediminis</name>
    <dbReference type="NCBI Taxonomy" id="1689985"/>
    <lineage>
        <taxon>Bacteria</taxon>
        <taxon>Pseudomonadati</taxon>
        <taxon>Pseudomonadota</taxon>
        <taxon>Alphaproteobacteria</taxon>
        <taxon>Sphingomonadales</taxon>
        <taxon>Erythrobacteraceae</taxon>
        <taxon>Allopontixanthobacter</taxon>
    </lineage>
</organism>
<evidence type="ECO:0000256" key="1">
    <source>
        <dbReference type="SAM" id="SignalP"/>
    </source>
</evidence>
<feature type="signal peptide" evidence="1">
    <location>
        <begin position="1"/>
        <end position="24"/>
    </location>
</feature>
<reference evidence="2 3" key="1">
    <citation type="submission" date="2019-12" db="EMBL/GenBank/DDBJ databases">
        <title>Genomic-based taxomic classification of the family Erythrobacteraceae.</title>
        <authorList>
            <person name="Xu L."/>
        </authorList>
    </citation>
    <scope>NUCLEOTIDE SEQUENCE [LARGE SCALE GENOMIC DNA]</scope>
    <source>
        <strain evidence="2 3">KCTC 42453</strain>
    </source>
</reference>
<keyword evidence="3" id="KW-1185">Reference proteome</keyword>
<gene>
    <name evidence="2" type="ORF">GRI65_04985</name>
</gene>
<dbReference type="Proteomes" id="UP000431922">
    <property type="component" value="Unassembled WGS sequence"/>
</dbReference>
<keyword evidence="1" id="KW-0732">Signal</keyword>
<feature type="chain" id="PRO_5032597277" evidence="1">
    <location>
        <begin position="25"/>
        <end position="90"/>
    </location>
</feature>
<name>A0A845B866_9SPHN</name>